<sequence>MIGIFIVVQYFHTLRYLKPVQIYGRVWFRLHQPRPDISPAPDPRNPQGIWHLPCPKPESINNDNNAGLTPTFLNETHTVQSPEDWNNPAWEKLWLYNLHYFDDLGCRGAEGKRALHQGLIRRWIRENPPGAGNGWEPYPISLRVVNWIKWGLAGDGLEDDVVHSLSVQARYLFRRLEFHLLGNHLLANAKALVFAGLFFQGKEADAWLAKGAKILKKQIPEQVLEDGGHSELSPMYHAIVLEDLLDLVNVTRAYVRGHDLAELCGKHIPGMVAWLDAMCHPDGQIAFFNDAALGIAAAPGELKDYAGRLGFLFGGGAEQAGAPIPEPGGAQPSESGVTHLPETGYVRVQAGHVLLLADVGRIGPDYLPGHAHADTLSFELSVAGRRILVNSGISCYGASAERLAQRGTAAHNTVCVDKKNSSEVWGGFRVARRAYPKDLRIDELPDGRVQIQCCHDGYVRQGGGPLHCRKWILGHDRLEITDTLSNPGHHMAVYYHLYPGAEVDLEKQVIALEDLRINFSTDAHCTLTDTLYHPEFGRSIPNKCLILTPPGQTSFMTFYFN</sequence>
<dbReference type="InterPro" id="IPR008929">
    <property type="entry name" value="Chondroitin_lyas"/>
</dbReference>
<proteinExistence type="predicted"/>
<dbReference type="PANTHER" id="PTHR39210">
    <property type="entry name" value="HEPARIN-SULFATE LYASE"/>
    <property type="match status" value="1"/>
</dbReference>
<dbReference type="PANTHER" id="PTHR39210:SF1">
    <property type="entry name" value="HEPARIN-SULFATE LYASE"/>
    <property type="match status" value="1"/>
</dbReference>
<feature type="domain" description="Heparin-sulfate lyase N-terminal" evidence="6">
    <location>
        <begin position="162"/>
        <end position="293"/>
    </location>
</feature>
<protein>
    <submittedName>
        <fullName evidence="7">Heparinase II/III family protein</fullName>
    </submittedName>
</protein>
<dbReference type="GO" id="GO:0016829">
    <property type="term" value="F:lyase activity"/>
    <property type="evidence" value="ECO:0007669"/>
    <property type="project" value="UniProtKB-KW"/>
</dbReference>
<evidence type="ECO:0000259" key="5">
    <source>
        <dbReference type="Pfam" id="PF07940"/>
    </source>
</evidence>
<gene>
    <name evidence="7" type="ORF">Dpo_13c01170</name>
</gene>
<dbReference type="PATRIC" id="fig|1286635.3.peg.4438"/>
<evidence type="ECO:0000256" key="2">
    <source>
        <dbReference type="ARBA" id="ARBA00022729"/>
    </source>
</evidence>
<keyword evidence="2" id="KW-0732">Signal</keyword>
<name>S0FX67_9BACT</name>
<dbReference type="GO" id="GO:0042597">
    <property type="term" value="C:periplasmic space"/>
    <property type="evidence" value="ECO:0007669"/>
    <property type="project" value="UniProtKB-SubCell"/>
</dbReference>
<dbReference type="SUPFAM" id="SSF48230">
    <property type="entry name" value="Chondroitin AC/alginate lyase"/>
    <property type="match status" value="1"/>
</dbReference>
<dbReference type="Pfam" id="PF07940">
    <property type="entry name" value="Hepar_II_III_C"/>
    <property type="match status" value="1"/>
</dbReference>
<dbReference type="Pfam" id="PF16889">
    <property type="entry name" value="Hepar_II_III_N"/>
    <property type="match status" value="1"/>
</dbReference>
<evidence type="ECO:0000256" key="3">
    <source>
        <dbReference type="ARBA" id="ARBA00022764"/>
    </source>
</evidence>
<dbReference type="InterPro" id="IPR031680">
    <property type="entry name" value="Hepar_II_III_N"/>
</dbReference>
<dbReference type="EMBL" id="APJX01000013">
    <property type="protein sequence ID" value="EMS77719.1"/>
    <property type="molecule type" value="Genomic_DNA"/>
</dbReference>
<evidence type="ECO:0000313" key="7">
    <source>
        <dbReference type="EMBL" id="EMS77719.1"/>
    </source>
</evidence>
<dbReference type="Gene3D" id="2.70.98.70">
    <property type="match status" value="1"/>
</dbReference>
<dbReference type="Gene3D" id="1.50.10.100">
    <property type="entry name" value="Chondroitin AC/alginate lyase"/>
    <property type="match status" value="1"/>
</dbReference>
<evidence type="ECO:0000256" key="4">
    <source>
        <dbReference type="ARBA" id="ARBA00023239"/>
    </source>
</evidence>
<feature type="domain" description="Heparinase II/III-like C-terminal" evidence="5">
    <location>
        <begin position="337"/>
        <end position="551"/>
    </location>
</feature>
<evidence type="ECO:0000259" key="6">
    <source>
        <dbReference type="Pfam" id="PF16889"/>
    </source>
</evidence>
<comment type="subcellular location">
    <subcellularLocation>
        <location evidence="1">Periplasm</location>
    </subcellularLocation>
</comment>
<evidence type="ECO:0000313" key="8">
    <source>
        <dbReference type="Proteomes" id="UP000014216"/>
    </source>
</evidence>
<dbReference type="InterPro" id="IPR012480">
    <property type="entry name" value="Hepar_II_III_C"/>
</dbReference>
<comment type="caution">
    <text evidence="7">The sequence shown here is derived from an EMBL/GenBank/DDBJ whole genome shotgun (WGS) entry which is preliminary data.</text>
</comment>
<organism evidence="7 8">
    <name type="scientific">Desulfotignum phosphitoxidans DSM 13687</name>
    <dbReference type="NCBI Taxonomy" id="1286635"/>
    <lineage>
        <taxon>Bacteria</taxon>
        <taxon>Pseudomonadati</taxon>
        <taxon>Thermodesulfobacteriota</taxon>
        <taxon>Desulfobacteria</taxon>
        <taxon>Desulfobacterales</taxon>
        <taxon>Desulfobacteraceae</taxon>
        <taxon>Desulfotignum</taxon>
    </lineage>
</organism>
<dbReference type="Proteomes" id="UP000014216">
    <property type="component" value="Unassembled WGS sequence"/>
</dbReference>
<evidence type="ECO:0000256" key="1">
    <source>
        <dbReference type="ARBA" id="ARBA00004418"/>
    </source>
</evidence>
<accession>S0FX67</accession>
<dbReference type="AlphaFoldDB" id="S0FX67"/>
<keyword evidence="3" id="KW-0574">Periplasm</keyword>
<keyword evidence="8" id="KW-1185">Reference proteome</keyword>
<keyword evidence="4" id="KW-0456">Lyase</keyword>
<reference evidence="7 8" key="1">
    <citation type="journal article" date="2013" name="Genome Announc.">
        <title>Draft Genome Sequence of Desulfotignum phosphitoxidans DSM 13687 Strain FiPS-3.</title>
        <authorList>
            <person name="Poehlein A."/>
            <person name="Daniel R."/>
            <person name="Simeonova D.D."/>
        </authorList>
    </citation>
    <scope>NUCLEOTIDE SEQUENCE [LARGE SCALE GENOMIC DNA]</scope>
    <source>
        <strain evidence="7 8">DSM 13687</strain>
    </source>
</reference>